<name>A0A0F7JWG0_9GAMM</name>
<dbReference type="Proteomes" id="UP000034410">
    <property type="component" value="Chromosome"/>
</dbReference>
<keyword evidence="1" id="KW-0812">Transmembrane</keyword>
<keyword evidence="1" id="KW-1133">Transmembrane helix</keyword>
<dbReference type="RefSeq" id="WP_046859751.1">
    <property type="nucleotide sequence ID" value="NZ_CP011412.1"/>
</dbReference>
<dbReference type="AlphaFoldDB" id="A0A0F7JWG0"/>
<evidence type="ECO:0008006" key="4">
    <source>
        <dbReference type="Google" id="ProtNLM"/>
    </source>
</evidence>
<evidence type="ECO:0000256" key="1">
    <source>
        <dbReference type="SAM" id="Phobius"/>
    </source>
</evidence>
<sequence>MAKSTIFYWGIAGLLFVALASVATFKVMPVLNPEVQGTAALDSDCDLRAGPCLSQLPGGGSVSFAIKTPGIPLVKPLDLEVRLADVEASKVEVDFVGIDMNMGFNRPKLNSVGDGVYSGTGMLPVCVRVAMEWEARVLITTPRGLLVAPFRFITVKDGVALPGGSQ</sequence>
<protein>
    <recommendedName>
        <fullName evidence="4">YtkA-like domain-containing protein</fullName>
    </recommendedName>
</protein>
<dbReference type="EMBL" id="CP011412">
    <property type="protein sequence ID" value="AKH20821.1"/>
    <property type="molecule type" value="Genomic_DNA"/>
</dbReference>
<proteinExistence type="predicted"/>
<feature type="transmembrane region" description="Helical" evidence="1">
    <location>
        <begin position="6"/>
        <end position="25"/>
    </location>
</feature>
<keyword evidence="3" id="KW-1185">Reference proteome</keyword>
<dbReference type="KEGG" id="seds:AAY24_11210"/>
<keyword evidence="1" id="KW-0472">Membrane</keyword>
<evidence type="ECO:0000313" key="2">
    <source>
        <dbReference type="EMBL" id="AKH20821.1"/>
    </source>
</evidence>
<evidence type="ECO:0000313" key="3">
    <source>
        <dbReference type="Proteomes" id="UP000034410"/>
    </source>
</evidence>
<accession>A0A0F7JWG0</accession>
<reference evidence="2 3" key="1">
    <citation type="journal article" date="2015" name="Genome Announc.">
        <title>Complete Genome Sequence of Sedimenticola thiotaurini Strain SIP-G1, a Polyphosphate- and Polyhydroxyalkanoate-Accumulating Sulfur-Oxidizing Gammaproteobacterium Isolated from Salt Marsh Sediments.</title>
        <authorList>
            <person name="Flood B.E."/>
            <person name="Jones D.S."/>
            <person name="Bailey J.V."/>
        </authorList>
    </citation>
    <scope>NUCLEOTIDE SEQUENCE [LARGE SCALE GENOMIC DNA]</scope>
    <source>
        <strain evidence="2 3">SIP-G1</strain>
    </source>
</reference>
<organism evidence="2 3">
    <name type="scientific">Sedimenticola thiotaurini</name>
    <dbReference type="NCBI Taxonomy" id="1543721"/>
    <lineage>
        <taxon>Bacteria</taxon>
        <taxon>Pseudomonadati</taxon>
        <taxon>Pseudomonadota</taxon>
        <taxon>Gammaproteobacteria</taxon>
        <taxon>Chromatiales</taxon>
        <taxon>Sedimenticolaceae</taxon>
        <taxon>Sedimenticola</taxon>
    </lineage>
</organism>
<gene>
    <name evidence="2" type="ORF">AAY24_11210</name>
</gene>